<proteinExistence type="predicted"/>
<dbReference type="GO" id="GO:0005829">
    <property type="term" value="C:cytosol"/>
    <property type="evidence" value="ECO:0000318"/>
    <property type="project" value="GO_Central"/>
</dbReference>
<name>Q7UFD9_RHOBA</name>
<accession>Q7UFD9</accession>
<dbReference type="NCBIfam" id="TIGR00730">
    <property type="entry name" value="Rossman fold protein, TIGR00730 family"/>
    <property type="match status" value="1"/>
</dbReference>
<dbReference type="InterPro" id="IPR005269">
    <property type="entry name" value="LOG"/>
</dbReference>
<dbReference type="SUPFAM" id="SSF102405">
    <property type="entry name" value="MCP/YpsA-like"/>
    <property type="match status" value="1"/>
</dbReference>
<feature type="region of interest" description="Disordered" evidence="4">
    <location>
        <begin position="1"/>
        <end position="20"/>
    </location>
</feature>
<protein>
    <recommendedName>
        <fullName evidence="3">AMP nucleosidase</fullName>
        <ecNumber evidence="2">3.2.2.4</ecNumber>
    </recommendedName>
    <alternativeName>
        <fullName evidence="3">AMP nucleosidase</fullName>
    </alternativeName>
</protein>
<dbReference type="EMBL" id="BX294151">
    <property type="protein sequence ID" value="CAD78743.1"/>
    <property type="molecule type" value="Genomic_DNA"/>
</dbReference>
<dbReference type="EC" id="3.2.2.4" evidence="2"/>
<evidence type="ECO:0000256" key="4">
    <source>
        <dbReference type="SAM" id="MobiDB-lite"/>
    </source>
</evidence>
<dbReference type="Proteomes" id="UP000001025">
    <property type="component" value="Chromosome"/>
</dbReference>
<sequence length="375" mass="42394">MVTCLPTATCSSSPPELFMTDENENLPAEAIGEDELQRPQPIDDPISDNQSQDLYQVMRHTIERLEKDNTARGDVKILSRTIRELRYAFKVFRPYRRRRKVTIFGSARTAPDRPDYQSAVDLGRRMAAHGWMIITGAGGGIMEAGHKGAGRDASMGLNIMLPFEQGANEYIENDPKLVTLKYFFTRKLMFLKECSGIVCLPGGFGTLDEGLEVLTLLQTGKQTMMPLIFLDHPGGSYWKDLGKFIDKQLMCNGMISPEDVALYKITNSVDEAVEELLTFYDVYHSQRYVGDQLVLRMKRKLSEETMELIRTEFADILKSGTFEQTGPLPEEAGEPELADFPRLVFHFNRRGLGRLRMLINQINGHPLTTTPDPEC</sequence>
<dbReference type="KEGG" id="rba:RB10175"/>
<dbReference type="OrthoDB" id="9801098at2"/>
<dbReference type="eggNOG" id="COG1611">
    <property type="taxonomic scope" value="Bacteria"/>
</dbReference>
<evidence type="ECO:0000256" key="1">
    <source>
        <dbReference type="ARBA" id="ARBA00000274"/>
    </source>
</evidence>
<dbReference type="Gene3D" id="3.40.50.450">
    <property type="match status" value="1"/>
</dbReference>
<dbReference type="HOGENOM" id="CLU_058336_0_2_0"/>
<dbReference type="GO" id="GO:0008714">
    <property type="term" value="F:AMP nucleosidase activity"/>
    <property type="evidence" value="ECO:0007669"/>
    <property type="project" value="UniProtKB-EC"/>
</dbReference>
<dbReference type="InterPro" id="IPR031100">
    <property type="entry name" value="LOG_fam"/>
</dbReference>
<dbReference type="PATRIC" id="fig|243090.15.peg.4910"/>
<evidence type="ECO:0000256" key="2">
    <source>
        <dbReference type="ARBA" id="ARBA00011985"/>
    </source>
</evidence>
<evidence type="ECO:0000313" key="6">
    <source>
        <dbReference type="Proteomes" id="UP000001025"/>
    </source>
</evidence>
<dbReference type="STRING" id="243090.RB10175"/>
<dbReference type="PANTHER" id="PTHR43393">
    <property type="entry name" value="CYTOKININ RIBOSIDE 5'-MONOPHOSPHATE PHOSPHORIBOHYDROLASE"/>
    <property type="match status" value="1"/>
</dbReference>
<dbReference type="Pfam" id="PF03641">
    <property type="entry name" value="Lysine_decarbox"/>
    <property type="match status" value="1"/>
</dbReference>
<dbReference type="FunFam" id="3.40.50.450:FF:000027">
    <property type="entry name" value="Possible lysine decarboxylase"/>
    <property type="match status" value="1"/>
</dbReference>
<reference evidence="5 6" key="1">
    <citation type="journal article" date="2003" name="Proc. Natl. Acad. Sci. U.S.A.">
        <title>Complete genome sequence of the marine planctomycete Pirellula sp. strain 1.</title>
        <authorList>
            <person name="Gloeckner F.O."/>
            <person name="Kube M."/>
            <person name="Bauer M."/>
            <person name="Teeling H."/>
            <person name="Lombardot T."/>
            <person name="Ludwig W."/>
            <person name="Gade D."/>
            <person name="Beck A."/>
            <person name="Borzym K."/>
            <person name="Heitmann K."/>
            <person name="Rabus R."/>
            <person name="Schlesner H."/>
            <person name="Amann R."/>
            <person name="Reinhardt R."/>
        </authorList>
    </citation>
    <scope>NUCLEOTIDE SEQUENCE [LARGE SCALE GENOMIC DNA]</scope>
    <source>
        <strain evidence="6">DSM 10527 / NCIMB 13988 / SH1</strain>
    </source>
</reference>
<dbReference type="GO" id="GO:0009691">
    <property type="term" value="P:cytokinin biosynthetic process"/>
    <property type="evidence" value="ECO:0007669"/>
    <property type="project" value="InterPro"/>
</dbReference>
<feature type="compositionally biased region" description="Polar residues" evidence="4">
    <location>
        <begin position="1"/>
        <end position="14"/>
    </location>
</feature>
<organism evidence="5 6">
    <name type="scientific">Rhodopirellula baltica (strain DSM 10527 / NCIMB 13988 / SH1)</name>
    <dbReference type="NCBI Taxonomy" id="243090"/>
    <lineage>
        <taxon>Bacteria</taxon>
        <taxon>Pseudomonadati</taxon>
        <taxon>Planctomycetota</taxon>
        <taxon>Planctomycetia</taxon>
        <taxon>Pirellulales</taxon>
        <taxon>Pirellulaceae</taxon>
        <taxon>Rhodopirellula</taxon>
    </lineage>
</organism>
<dbReference type="EnsemblBacteria" id="CAD78743">
    <property type="protein sequence ID" value="CAD78743"/>
    <property type="gene ID" value="RB10175"/>
</dbReference>
<gene>
    <name evidence="5" type="ordered locus">RB10175</name>
</gene>
<evidence type="ECO:0000313" key="5">
    <source>
        <dbReference type="EMBL" id="CAD78743.1"/>
    </source>
</evidence>
<dbReference type="InterPro" id="IPR052341">
    <property type="entry name" value="LOG_family_nucleotidases"/>
</dbReference>
<dbReference type="PANTHER" id="PTHR43393:SF2">
    <property type="entry name" value="CYTOKININ RIBOSIDE 5'-MONOPHOSPHATE PHOSPHORIBOHYDROLASE"/>
    <property type="match status" value="1"/>
</dbReference>
<keyword evidence="6" id="KW-1185">Reference proteome</keyword>
<comment type="catalytic activity">
    <reaction evidence="1">
        <text>AMP + H2O = D-ribose 5-phosphate + adenine</text>
        <dbReference type="Rhea" id="RHEA:20129"/>
        <dbReference type="ChEBI" id="CHEBI:15377"/>
        <dbReference type="ChEBI" id="CHEBI:16708"/>
        <dbReference type="ChEBI" id="CHEBI:78346"/>
        <dbReference type="ChEBI" id="CHEBI:456215"/>
        <dbReference type="EC" id="3.2.2.4"/>
    </reaction>
</comment>
<dbReference type="InParanoid" id="Q7UFD9"/>
<evidence type="ECO:0000256" key="3">
    <source>
        <dbReference type="ARBA" id="ARBA00031983"/>
    </source>
</evidence>
<dbReference type="AlphaFoldDB" id="Q7UFD9"/>